<proteinExistence type="predicted"/>
<name>A0A3G5A6N3_9VIRU</name>
<evidence type="ECO:0000313" key="1">
    <source>
        <dbReference type="EMBL" id="AYV82838.1"/>
    </source>
</evidence>
<sequence>MAEVKSSKCFVCIKDEIDKMGLHHISASVSKCLEELIEHIQQIELKPSERKDPPVSLISELIDGCTLIRHISHDAPPYSHWDNIFRVITPQGAFYILASGLPKEPLSINYIYYIAIALNEYDQKEYLNTIGQQLKDELDECKFFHSWKDVCAYYDDPSFPNILLANNFKTARTKQSDDEENKLPLIPGLKRTVTCAPIAE</sequence>
<reference evidence="1" key="1">
    <citation type="submission" date="2018-10" db="EMBL/GenBank/DDBJ databases">
        <title>Hidden diversity of soil giant viruses.</title>
        <authorList>
            <person name="Schulz F."/>
            <person name="Alteio L."/>
            <person name="Goudeau D."/>
            <person name="Ryan E.M."/>
            <person name="Malmstrom R.R."/>
            <person name="Blanchard J."/>
            <person name="Woyke T."/>
        </authorList>
    </citation>
    <scope>NUCLEOTIDE SEQUENCE</scope>
    <source>
        <strain evidence="1">HYV1</strain>
    </source>
</reference>
<accession>A0A3G5A6N3</accession>
<protein>
    <submittedName>
        <fullName evidence="1">Uncharacterized protein</fullName>
    </submittedName>
</protein>
<gene>
    <name evidence="1" type="ORF">Hyperionvirus2_206</name>
</gene>
<dbReference type="EMBL" id="MK072384">
    <property type="protein sequence ID" value="AYV82838.1"/>
    <property type="molecule type" value="Genomic_DNA"/>
</dbReference>
<organism evidence="1">
    <name type="scientific">Hyperionvirus sp</name>
    <dbReference type="NCBI Taxonomy" id="2487770"/>
    <lineage>
        <taxon>Viruses</taxon>
        <taxon>Varidnaviria</taxon>
        <taxon>Bamfordvirae</taxon>
        <taxon>Nucleocytoviricota</taxon>
        <taxon>Megaviricetes</taxon>
        <taxon>Imitervirales</taxon>
        <taxon>Mimiviridae</taxon>
        <taxon>Klosneuvirinae</taxon>
    </lineage>
</organism>